<evidence type="ECO:0000256" key="2">
    <source>
        <dbReference type="ARBA" id="ARBA00022729"/>
    </source>
</evidence>
<evidence type="ECO:0000256" key="1">
    <source>
        <dbReference type="ARBA" id="ARBA00022618"/>
    </source>
</evidence>
<accession>A0A2K2FUJ1</accession>
<keyword evidence="6 8" id="KW-0449">Lipoprotein</keyword>
<feature type="region of interest" description="Disordered" evidence="9">
    <location>
        <begin position="27"/>
        <end position="50"/>
    </location>
</feature>
<evidence type="ECO:0000256" key="5">
    <source>
        <dbReference type="ARBA" id="ARBA00023237"/>
    </source>
</evidence>
<reference evidence="12 13" key="1">
    <citation type="submission" date="2016-05" db="EMBL/GenBank/DDBJ databases">
        <title>Complete genome sequence of Novosphingobium guangzhouense SA925(T).</title>
        <authorList>
            <person name="Sha S."/>
        </authorList>
    </citation>
    <scope>NUCLEOTIDE SEQUENCE [LARGE SCALE GENOMIC DNA]</scope>
    <source>
        <strain evidence="12 13">SA925</strain>
    </source>
</reference>
<comment type="caution">
    <text evidence="12">The sequence shown here is derived from an EMBL/GenBank/DDBJ whole genome shotgun (WGS) entry which is preliminary data.</text>
</comment>
<dbReference type="CDD" id="cd07185">
    <property type="entry name" value="OmpA_C-like"/>
    <property type="match status" value="1"/>
</dbReference>
<dbReference type="PRINTS" id="PR01021">
    <property type="entry name" value="OMPADOMAIN"/>
</dbReference>
<dbReference type="SUPFAM" id="SSF103088">
    <property type="entry name" value="OmpA-like"/>
    <property type="match status" value="1"/>
</dbReference>
<dbReference type="InterPro" id="IPR050330">
    <property type="entry name" value="Bact_OuterMem_StrucFunc"/>
</dbReference>
<keyword evidence="1 8" id="KW-0132">Cell division</keyword>
<dbReference type="InterPro" id="IPR036737">
    <property type="entry name" value="OmpA-like_sf"/>
</dbReference>
<sequence length="172" mass="18158">MRITRVGATALVVAGALAISACGKKAPAQLPPDPGPATSTETGQTGSYGPVAGSQADFVAKMMGADTIYFALDDSAVDAEDQTALAKQAQWLQQYPNKRATIEGHCDERGTREYNIALGERRANAAKNYLASLGIDPSRITTVSYGKERPIALGSDEASWAQNRRAVTVTID</sequence>
<keyword evidence="4 8" id="KW-0564">Palmitate</keyword>
<evidence type="ECO:0000259" key="11">
    <source>
        <dbReference type="PROSITE" id="PS51123"/>
    </source>
</evidence>
<organism evidence="12 13">
    <name type="scientific">Novosphingobium guangzhouense</name>
    <dbReference type="NCBI Taxonomy" id="1850347"/>
    <lineage>
        <taxon>Bacteria</taxon>
        <taxon>Pseudomonadati</taxon>
        <taxon>Pseudomonadota</taxon>
        <taxon>Alphaproteobacteria</taxon>
        <taxon>Sphingomonadales</taxon>
        <taxon>Sphingomonadaceae</taxon>
        <taxon>Novosphingobium</taxon>
    </lineage>
</organism>
<keyword evidence="7 8" id="KW-0131">Cell cycle</keyword>
<evidence type="ECO:0000256" key="7">
    <source>
        <dbReference type="ARBA" id="ARBA00023306"/>
    </source>
</evidence>
<feature type="compositionally biased region" description="Polar residues" evidence="9">
    <location>
        <begin position="37"/>
        <end position="47"/>
    </location>
</feature>
<comment type="function">
    <text evidence="8">Part of the Tol-Pal system, which plays a role in outer membrane invagination during cell division and is important for maintaining outer membrane integrity.</text>
</comment>
<dbReference type="GO" id="GO:0051301">
    <property type="term" value="P:cell division"/>
    <property type="evidence" value="ECO:0007669"/>
    <property type="project" value="UniProtKB-UniRule"/>
</dbReference>
<keyword evidence="3 8" id="KW-0472">Membrane</keyword>
<dbReference type="HAMAP" id="MF_02204">
    <property type="entry name" value="Pal"/>
    <property type="match status" value="1"/>
</dbReference>
<dbReference type="PROSITE" id="PS51123">
    <property type="entry name" value="OMPA_2"/>
    <property type="match status" value="1"/>
</dbReference>
<dbReference type="Pfam" id="PF00691">
    <property type="entry name" value="OmpA"/>
    <property type="match status" value="1"/>
</dbReference>
<dbReference type="PANTHER" id="PTHR30329">
    <property type="entry name" value="STATOR ELEMENT OF FLAGELLAR MOTOR COMPLEX"/>
    <property type="match status" value="1"/>
</dbReference>
<dbReference type="InterPro" id="IPR006664">
    <property type="entry name" value="OMP_bac"/>
</dbReference>
<dbReference type="PROSITE" id="PS51257">
    <property type="entry name" value="PROKAR_LIPOPROTEIN"/>
    <property type="match status" value="1"/>
</dbReference>
<evidence type="ECO:0000313" key="13">
    <source>
        <dbReference type="Proteomes" id="UP000236327"/>
    </source>
</evidence>
<keyword evidence="5 8" id="KW-0998">Cell outer membrane</keyword>
<dbReference type="NCBIfam" id="TIGR02802">
    <property type="entry name" value="Pal_lipo"/>
    <property type="match status" value="1"/>
</dbReference>
<dbReference type="InterPro" id="IPR039001">
    <property type="entry name" value="Pal"/>
</dbReference>
<evidence type="ECO:0000256" key="4">
    <source>
        <dbReference type="ARBA" id="ARBA00023139"/>
    </source>
</evidence>
<name>A0A2K2FUJ1_9SPHN</name>
<feature type="signal peptide" evidence="10">
    <location>
        <begin position="1"/>
        <end position="21"/>
    </location>
</feature>
<comment type="subcellular location">
    <subcellularLocation>
        <location evidence="8">Cell outer membrane</location>
        <topology evidence="8">Lipid-anchor</topology>
    </subcellularLocation>
</comment>
<evidence type="ECO:0000256" key="6">
    <source>
        <dbReference type="ARBA" id="ARBA00023288"/>
    </source>
</evidence>
<comment type="subunit">
    <text evidence="8">The Tol-Pal system is composed of five core proteins: the inner membrane proteins TolA, TolQ and TolR, the periplasmic protein TolB and the outer membrane protein Pal. They form a network linking the inner and outer membranes and the peptidoglycan layer.</text>
</comment>
<evidence type="ECO:0000256" key="8">
    <source>
        <dbReference type="HAMAP-Rule" id="MF_02204"/>
    </source>
</evidence>
<evidence type="ECO:0000256" key="3">
    <source>
        <dbReference type="ARBA" id="ARBA00023136"/>
    </source>
</evidence>
<proteinExistence type="inferred from homology"/>
<dbReference type="Gene3D" id="3.30.1330.60">
    <property type="entry name" value="OmpA-like domain"/>
    <property type="match status" value="1"/>
</dbReference>
<keyword evidence="2 8" id="KW-0732">Signal</keyword>
<dbReference type="PANTHER" id="PTHR30329:SF21">
    <property type="entry name" value="LIPOPROTEIN YIAD-RELATED"/>
    <property type="match status" value="1"/>
</dbReference>
<dbReference type="InterPro" id="IPR014169">
    <property type="entry name" value="Pal_lipo_C"/>
</dbReference>
<evidence type="ECO:0000256" key="10">
    <source>
        <dbReference type="SAM" id="SignalP"/>
    </source>
</evidence>
<dbReference type="EMBL" id="LYMM01000073">
    <property type="protein sequence ID" value="PNU02459.1"/>
    <property type="molecule type" value="Genomic_DNA"/>
</dbReference>
<evidence type="ECO:0000256" key="9">
    <source>
        <dbReference type="SAM" id="MobiDB-lite"/>
    </source>
</evidence>
<dbReference type="GO" id="GO:0009279">
    <property type="term" value="C:cell outer membrane"/>
    <property type="evidence" value="ECO:0007669"/>
    <property type="project" value="UniProtKB-SubCell"/>
</dbReference>
<dbReference type="InterPro" id="IPR006665">
    <property type="entry name" value="OmpA-like"/>
</dbReference>
<dbReference type="AlphaFoldDB" id="A0A2K2FUJ1"/>
<feature type="chain" id="PRO_5014317726" description="Peptidoglycan-associated lipoprotein" evidence="10">
    <location>
        <begin position="22"/>
        <end position="172"/>
    </location>
</feature>
<keyword evidence="13" id="KW-1185">Reference proteome</keyword>
<evidence type="ECO:0000313" key="12">
    <source>
        <dbReference type="EMBL" id="PNU02459.1"/>
    </source>
</evidence>
<gene>
    <name evidence="8" type="primary">pal</name>
    <name evidence="12" type="ORF">A8V01_08720</name>
</gene>
<protein>
    <recommendedName>
        <fullName evidence="8">Peptidoglycan-associated lipoprotein</fullName>
        <shortName evidence="8">PAL</shortName>
    </recommendedName>
</protein>
<feature type="domain" description="OmpA-like" evidence="11">
    <location>
        <begin position="56"/>
        <end position="172"/>
    </location>
</feature>
<dbReference type="Proteomes" id="UP000236327">
    <property type="component" value="Unassembled WGS sequence"/>
</dbReference>
<comment type="similarity">
    <text evidence="8">Belongs to the Pal lipoprotein family.</text>
</comment>